<comment type="caution">
    <text evidence="1">The sequence shown here is derived from an EMBL/GenBank/DDBJ whole genome shotgun (WGS) entry which is preliminary data.</text>
</comment>
<evidence type="ECO:0000313" key="1">
    <source>
        <dbReference type="EMBL" id="PTU23417.1"/>
    </source>
</evidence>
<sequence length="126" mass="14476">MHCEATWGNSARTVTQVDFRHSMGLSDIRIVQHHSRLPDNVRKRISISNHEPKHQPYPSLVTYGPTWSNFIINDRNSIQEIVEKQAPPPRGSPTRNPLSNHVYKFACPERGKTRTEFTTFIGELVN</sequence>
<dbReference type="RefSeq" id="XP_040754809.1">
    <property type="nucleotide sequence ID" value="XM_040892503.1"/>
</dbReference>
<proteinExistence type="predicted"/>
<gene>
    <name evidence="1" type="ORF">P175DRAFT_0171258</name>
</gene>
<dbReference type="Proteomes" id="UP000244073">
    <property type="component" value="Unassembled WGS sequence"/>
</dbReference>
<dbReference type="AlphaFoldDB" id="A0A2T5M4F4"/>
<evidence type="ECO:0000313" key="2">
    <source>
        <dbReference type="Proteomes" id="UP000244073"/>
    </source>
</evidence>
<organism evidence="1 2">
    <name type="scientific">Aspergillus ochraceoroseus IBT 24754</name>
    <dbReference type="NCBI Taxonomy" id="1392256"/>
    <lineage>
        <taxon>Eukaryota</taxon>
        <taxon>Fungi</taxon>
        <taxon>Dikarya</taxon>
        <taxon>Ascomycota</taxon>
        <taxon>Pezizomycotina</taxon>
        <taxon>Eurotiomycetes</taxon>
        <taxon>Eurotiomycetidae</taxon>
        <taxon>Eurotiales</taxon>
        <taxon>Aspergillaceae</taxon>
        <taxon>Aspergillus</taxon>
        <taxon>Aspergillus subgen. Nidulantes</taxon>
    </lineage>
</organism>
<dbReference type="EMBL" id="MSFN02000002">
    <property type="protein sequence ID" value="PTU23417.1"/>
    <property type="molecule type" value="Genomic_DNA"/>
</dbReference>
<reference evidence="1 2" key="1">
    <citation type="journal article" date="2018" name="Proc. Natl. Acad. Sci. U.S.A.">
        <title>Linking secondary metabolites to gene clusters through genome sequencing of six diverse Aspergillus species.</title>
        <authorList>
            <person name="Kaerboelling I."/>
            <person name="Vesth T.C."/>
            <person name="Frisvad J.C."/>
            <person name="Nybo J.L."/>
            <person name="Theobald S."/>
            <person name="Kuo A."/>
            <person name="Bowyer P."/>
            <person name="Matsuda Y."/>
            <person name="Mondo S."/>
            <person name="Lyhne E.K."/>
            <person name="Kogle M.E."/>
            <person name="Clum A."/>
            <person name="Lipzen A."/>
            <person name="Salamov A."/>
            <person name="Ngan C.Y."/>
            <person name="Daum C."/>
            <person name="Chiniquy J."/>
            <person name="Barry K."/>
            <person name="LaButti K."/>
            <person name="Haridas S."/>
            <person name="Simmons B.A."/>
            <person name="Magnuson J.K."/>
            <person name="Mortensen U.H."/>
            <person name="Larsen T.O."/>
            <person name="Grigoriev I.V."/>
            <person name="Baker S.E."/>
            <person name="Andersen M.R."/>
        </authorList>
    </citation>
    <scope>NUCLEOTIDE SEQUENCE [LARGE SCALE GENOMIC DNA]</scope>
    <source>
        <strain evidence="1 2">IBT 24754</strain>
    </source>
</reference>
<protein>
    <submittedName>
        <fullName evidence="1">Uncharacterized protein</fullName>
    </submittedName>
</protein>
<dbReference type="GeneID" id="63809385"/>
<dbReference type="VEuPathDB" id="FungiDB:P175DRAFT_0171258"/>
<name>A0A2T5M4F4_9EURO</name>
<accession>A0A2T5M4F4</accession>